<dbReference type="InterPro" id="IPR000697">
    <property type="entry name" value="WH1/EVH1_dom"/>
</dbReference>
<protein>
    <recommendedName>
        <fullName evidence="7">WH1 domain-containing protein</fullName>
    </recommendedName>
</protein>
<dbReference type="Pfam" id="PF00568">
    <property type="entry name" value="WH1"/>
    <property type="match status" value="1"/>
</dbReference>
<sequence length="128" mass="14114">MSTICLEQPIFSTRAHVFQIDPATKRNWIPASKHALTVSYFYDATRNVYRIISVGGTKAIINSTITPNMTFTKTSQKFGQWADSRANTVYGLGFASEQHLSQVGEGGRREPLSSLTPRGNTCSIRGSL</sequence>
<comment type="subcellular location">
    <subcellularLocation>
        <location evidence="1">Cytoplasm</location>
    </subcellularLocation>
    <subcellularLocation>
        <location evidence="6">Postsynaptic density</location>
    </subcellularLocation>
</comment>
<dbReference type="AlphaFoldDB" id="A0A8D0L7T5"/>
<evidence type="ECO:0000256" key="2">
    <source>
        <dbReference type="ARBA" id="ARBA00022490"/>
    </source>
</evidence>
<dbReference type="FunFam" id="2.30.29.30:FF:000014">
    <property type="entry name" value="Homer homolog 1 (Drosophila)"/>
    <property type="match status" value="1"/>
</dbReference>
<evidence type="ECO:0000259" key="7">
    <source>
        <dbReference type="PROSITE" id="PS50229"/>
    </source>
</evidence>
<keyword evidence="2" id="KW-0963">Cytoplasm</keyword>
<keyword evidence="4" id="KW-0175">Coiled coil</keyword>
<dbReference type="GO" id="GO:0007216">
    <property type="term" value="P:G protein-coupled glutamate receptor signaling pathway"/>
    <property type="evidence" value="ECO:0007669"/>
    <property type="project" value="InterPro"/>
</dbReference>
<organism evidence="8 9">
    <name type="scientific">Sphenodon punctatus</name>
    <name type="common">Tuatara</name>
    <name type="synonym">Hatteria punctata</name>
    <dbReference type="NCBI Taxonomy" id="8508"/>
    <lineage>
        <taxon>Eukaryota</taxon>
        <taxon>Metazoa</taxon>
        <taxon>Chordata</taxon>
        <taxon>Craniata</taxon>
        <taxon>Vertebrata</taxon>
        <taxon>Euteleostomi</taxon>
        <taxon>Lepidosauria</taxon>
        <taxon>Sphenodontia</taxon>
        <taxon>Sphenodontidae</taxon>
        <taxon>Sphenodon</taxon>
    </lineage>
</organism>
<dbReference type="InterPro" id="IPR011993">
    <property type="entry name" value="PH-like_dom_sf"/>
</dbReference>
<name>A0A8D0L7T5_SPHPU</name>
<dbReference type="GeneTree" id="ENSGT00940000158081"/>
<evidence type="ECO:0000256" key="1">
    <source>
        <dbReference type="ARBA" id="ARBA00004496"/>
    </source>
</evidence>
<dbReference type="GO" id="GO:0035256">
    <property type="term" value="F:G protein-coupled glutamate receptor binding"/>
    <property type="evidence" value="ECO:0007669"/>
    <property type="project" value="InterPro"/>
</dbReference>
<dbReference type="InterPro" id="IPR044100">
    <property type="entry name" value="Homer_EVH1"/>
</dbReference>
<dbReference type="SMART" id="SM00461">
    <property type="entry name" value="WH1"/>
    <property type="match status" value="1"/>
</dbReference>
<keyword evidence="9" id="KW-1185">Reference proteome</keyword>
<dbReference type="SUPFAM" id="SSF50729">
    <property type="entry name" value="PH domain-like"/>
    <property type="match status" value="1"/>
</dbReference>
<evidence type="ECO:0000256" key="3">
    <source>
        <dbReference type="ARBA" id="ARBA00023018"/>
    </source>
</evidence>
<dbReference type="Proteomes" id="UP000694392">
    <property type="component" value="Unplaced"/>
</dbReference>
<dbReference type="InterPro" id="IPR045027">
    <property type="entry name" value="Homer"/>
</dbReference>
<dbReference type="GO" id="GO:0005737">
    <property type="term" value="C:cytoplasm"/>
    <property type="evidence" value="ECO:0007669"/>
    <property type="project" value="UniProtKB-SubCell"/>
</dbReference>
<dbReference type="GO" id="GO:0014069">
    <property type="term" value="C:postsynaptic density"/>
    <property type="evidence" value="ECO:0007669"/>
    <property type="project" value="UniProtKB-SubCell"/>
</dbReference>
<evidence type="ECO:0000256" key="6">
    <source>
        <dbReference type="ARBA" id="ARBA00034105"/>
    </source>
</evidence>
<dbReference type="CDD" id="cd01206">
    <property type="entry name" value="EVH1_Homer_Vesl"/>
    <property type="match status" value="1"/>
</dbReference>
<feature type="domain" description="WH1" evidence="7">
    <location>
        <begin position="2"/>
        <end position="114"/>
    </location>
</feature>
<dbReference type="PANTHER" id="PTHR10918">
    <property type="entry name" value="HOMER"/>
    <property type="match status" value="1"/>
</dbReference>
<dbReference type="PROSITE" id="PS50229">
    <property type="entry name" value="WH1"/>
    <property type="match status" value="1"/>
</dbReference>
<proteinExistence type="inferred from homology"/>
<reference evidence="8" key="1">
    <citation type="submission" date="2025-08" db="UniProtKB">
        <authorList>
            <consortium name="Ensembl"/>
        </authorList>
    </citation>
    <scope>IDENTIFICATION</scope>
</reference>
<accession>A0A8D0L7T5</accession>
<dbReference type="OMA" id="SSNCRIC"/>
<evidence type="ECO:0000313" key="8">
    <source>
        <dbReference type="Ensembl" id="ENSSPUP00000013899.1"/>
    </source>
</evidence>
<reference evidence="8" key="2">
    <citation type="submission" date="2025-09" db="UniProtKB">
        <authorList>
            <consortium name="Ensembl"/>
        </authorList>
    </citation>
    <scope>IDENTIFICATION</scope>
</reference>
<dbReference type="Ensembl" id="ENSSPUT00000014828.1">
    <property type="protein sequence ID" value="ENSSPUP00000013899.1"/>
    <property type="gene ID" value="ENSSPUG00000010716.1"/>
</dbReference>
<comment type="similarity">
    <text evidence="5">Belongs to the Homer family.</text>
</comment>
<dbReference type="Gene3D" id="2.30.29.30">
    <property type="entry name" value="Pleckstrin-homology domain (PH domain)/Phosphotyrosine-binding domain (PTB)"/>
    <property type="match status" value="1"/>
</dbReference>
<evidence type="ECO:0000256" key="5">
    <source>
        <dbReference type="ARBA" id="ARBA00023606"/>
    </source>
</evidence>
<evidence type="ECO:0000313" key="9">
    <source>
        <dbReference type="Proteomes" id="UP000694392"/>
    </source>
</evidence>
<keyword evidence="3" id="KW-0770">Synapse</keyword>
<evidence type="ECO:0000256" key="4">
    <source>
        <dbReference type="ARBA" id="ARBA00023054"/>
    </source>
</evidence>